<reference evidence="1" key="2">
    <citation type="submission" date="2021-04" db="EMBL/GenBank/DDBJ databases">
        <authorList>
            <person name="Gilroy R."/>
        </authorList>
    </citation>
    <scope>NUCLEOTIDE SEQUENCE</scope>
    <source>
        <strain evidence="1">8470</strain>
    </source>
</reference>
<reference evidence="1" key="1">
    <citation type="journal article" date="2021" name="PeerJ">
        <title>Extensive microbial diversity within the chicken gut microbiome revealed by metagenomics and culture.</title>
        <authorList>
            <person name="Gilroy R."/>
            <person name="Ravi A."/>
            <person name="Getino M."/>
            <person name="Pursley I."/>
            <person name="Horton D.L."/>
            <person name="Alikhan N.F."/>
            <person name="Baker D."/>
            <person name="Gharbi K."/>
            <person name="Hall N."/>
            <person name="Watson M."/>
            <person name="Adriaenssens E.M."/>
            <person name="Foster-Nyarko E."/>
            <person name="Jarju S."/>
            <person name="Secka A."/>
            <person name="Antonio M."/>
            <person name="Oren A."/>
            <person name="Chaudhuri R.R."/>
            <person name="La Ragione R."/>
            <person name="Hildebrand F."/>
            <person name="Pallen M.J."/>
        </authorList>
    </citation>
    <scope>NUCLEOTIDE SEQUENCE</scope>
    <source>
        <strain evidence="1">8470</strain>
    </source>
</reference>
<accession>A0A948X151</accession>
<dbReference type="InterPro" id="IPR042278">
    <property type="entry name" value="Mfa-like_1_N"/>
</dbReference>
<dbReference type="InterPro" id="IPR025049">
    <property type="entry name" value="Mfa-like_1"/>
</dbReference>
<proteinExistence type="predicted"/>
<name>A0A948X151_9BACT</name>
<dbReference type="CDD" id="cd13120">
    <property type="entry name" value="BF2867_like_N"/>
    <property type="match status" value="1"/>
</dbReference>
<organism evidence="1 2">
    <name type="scientific">Candidatus Phocaeicola excrementipullorum</name>
    <dbReference type="NCBI Taxonomy" id="2838731"/>
    <lineage>
        <taxon>Bacteria</taxon>
        <taxon>Pseudomonadati</taxon>
        <taxon>Bacteroidota</taxon>
        <taxon>Bacteroidia</taxon>
        <taxon>Bacteroidales</taxon>
        <taxon>Bacteroidaceae</taxon>
        <taxon>Phocaeicola</taxon>
    </lineage>
</organism>
<dbReference type="CDD" id="cd13121">
    <property type="entry name" value="BF2867_like_C"/>
    <property type="match status" value="1"/>
</dbReference>
<dbReference type="EMBL" id="JAHLFJ010000001">
    <property type="protein sequence ID" value="MBU3854955.1"/>
    <property type="molecule type" value="Genomic_DNA"/>
</dbReference>
<gene>
    <name evidence="1" type="ORF">H9928_00080</name>
</gene>
<evidence type="ECO:0000313" key="2">
    <source>
        <dbReference type="Proteomes" id="UP000784286"/>
    </source>
</evidence>
<protein>
    <submittedName>
        <fullName evidence="1">Fimbrillin family protein</fullName>
    </submittedName>
</protein>
<dbReference type="AlphaFoldDB" id="A0A948X151"/>
<dbReference type="Gene3D" id="2.60.40.2630">
    <property type="match status" value="1"/>
</dbReference>
<dbReference type="Gene3D" id="2.60.40.2620">
    <property type="entry name" value="Fimbrillin-like"/>
    <property type="match status" value="1"/>
</dbReference>
<dbReference type="PROSITE" id="PS51257">
    <property type="entry name" value="PROKAR_LIPOPROTEIN"/>
    <property type="match status" value="1"/>
</dbReference>
<dbReference type="Pfam" id="PF13149">
    <property type="entry name" value="Mfa_like_1"/>
    <property type="match status" value="1"/>
</dbReference>
<comment type="caution">
    <text evidence="1">The sequence shown here is derived from an EMBL/GenBank/DDBJ whole genome shotgun (WGS) entry which is preliminary data.</text>
</comment>
<evidence type="ECO:0000313" key="1">
    <source>
        <dbReference type="EMBL" id="MBU3854955.1"/>
    </source>
</evidence>
<dbReference type="Proteomes" id="UP000784286">
    <property type="component" value="Unassembled WGS sequence"/>
</dbReference>
<sequence length="320" mass="34899">MNKILLMGVCLLPLVAGCRQNELAQEVNNVEAAIKLRASVSVPGLSRTVFDAEDASTSFSEGDAIGFFMPEDENQVKWTLSGDGWNSEVPLMWENKVDEFEFCAYYPYAEDAESRESVPMPDLSAQKGDAAGIGAYDFLAARCTSSYSSNSGAVSFVGNHAFRHVCTLLSVTIKKDLSGEDVRISGATLRGTGLFSRMRYKFAPSSVDDGVQPASSPSVDELSFDYEEPVEIPDETGYSLFIICNPTVLSESPRFSIAYVRDGISYTATTDKLGKEFLSGTFNKYTLKLTKEGLELVGQEIAGWDEEVIPDIPLTETPAE</sequence>